<evidence type="ECO:0000313" key="9">
    <source>
        <dbReference type="EMBL" id="TFK96201.1"/>
    </source>
</evidence>
<evidence type="ECO:0000256" key="6">
    <source>
        <dbReference type="PROSITE-ProRule" id="PRU00094"/>
    </source>
</evidence>
<organism evidence="9 10">
    <name type="scientific">Pterulicium gracile</name>
    <dbReference type="NCBI Taxonomy" id="1884261"/>
    <lineage>
        <taxon>Eukaryota</taxon>
        <taxon>Fungi</taxon>
        <taxon>Dikarya</taxon>
        <taxon>Basidiomycota</taxon>
        <taxon>Agaricomycotina</taxon>
        <taxon>Agaricomycetes</taxon>
        <taxon>Agaricomycetidae</taxon>
        <taxon>Agaricales</taxon>
        <taxon>Pleurotineae</taxon>
        <taxon>Pterulaceae</taxon>
        <taxon>Pterulicium</taxon>
    </lineage>
</organism>
<dbReference type="Proteomes" id="UP000305067">
    <property type="component" value="Unassembled WGS sequence"/>
</dbReference>
<evidence type="ECO:0000256" key="2">
    <source>
        <dbReference type="ARBA" id="ARBA00022723"/>
    </source>
</evidence>
<dbReference type="GO" id="GO:0005634">
    <property type="term" value="C:nucleus"/>
    <property type="evidence" value="ECO:0007669"/>
    <property type="project" value="UniProtKB-SubCell"/>
</dbReference>
<feature type="domain" description="GATA-type" evidence="8">
    <location>
        <begin position="242"/>
        <end position="285"/>
    </location>
</feature>
<feature type="domain" description="GATA-type" evidence="8">
    <location>
        <begin position="298"/>
        <end position="351"/>
    </location>
</feature>
<dbReference type="Pfam" id="PF00320">
    <property type="entry name" value="GATA"/>
    <property type="match status" value="2"/>
</dbReference>
<keyword evidence="5" id="KW-0539">Nucleus</keyword>
<reference evidence="9 10" key="1">
    <citation type="journal article" date="2019" name="Nat. Ecol. Evol.">
        <title>Megaphylogeny resolves global patterns of mushroom evolution.</title>
        <authorList>
            <person name="Varga T."/>
            <person name="Krizsan K."/>
            <person name="Foldi C."/>
            <person name="Dima B."/>
            <person name="Sanchez-Garcia M."/>
            <person name="Sanchez-Ramirez S."/>
            <person name="Szollosi G.J."/>
            <person name="Szarkandi J.G."/>
            <person name="Papp V."/>
            <person name="Albert L."/>
            <person name="Andreopoulos W."/>
            <person name="Angelini C."/>
            <person name="Antonin V."/>
            <person name="Barry K.W."/>
            <person name="Bougher N.L."/>
            <person name="Buchanan P."/>
            <person name="Buyck B."/>
            <person name="Bense V."/>
            <person name="Catcheside P."/>
            <person name="Chovatia M."/>
            <person name="Cooper J."/>
            <person name="Damon W."/>
            <person name="Desjardin D."/>
            <person name="Finy P."/>
            <person name="Geml J."/>
            <person name="Haridas S."/>
            <person name="Hughes K."/>
            <person name="Justo A."/>
            <person name="Karasinski D."/>
            <person name="Kautmanova I."/>
            <person name="Kiss B."/>
            <person name="Kocsube S."/>
            <person name="Kotiranta H."/>
            <person name="LaButti K.M."/>
            <person name="Lechner B.E."/>
            <person name="Liimatainen K."/>
            <person name="Lipzen A."/>
            <person name="Lukacs Z."/>
            <person name="Mihaltcheva S."/>
            <person name="Morgado L.N."/>
            <person name="Niskanen T."/>
            <person name="Noordeloos M.E."/>
            <person name="Ohm R.A."/>
            <person name="Ortiz-Santana B."/>
            <person name="Ovrebo C."/>
            <person name="Racz N."/>
            <person name="Riley R."/>
            <person name="Savchenko A."/>
            <person name="Shiryaev A."/>
            <person name="Soop K."/>
            <person name="Spirin V."/>
            <person name="Szebenyi C."/>
            <person name="Tomsovsky M."/>
            <person name="Tulloss R.E."/>
            <person name="Uehling J."/>
            <person name="Grigoriev I.V."/>
            <person name="Vagvolgyi C."/>
            <person name="Papp T."/>
            <person name="Martin F.M."/>
            <person name="Miettinen O."/>
            <person name="Hibbett D.S."/>
            <person name="Nagy L.G."/>
        </authorList>
    </citation>
    <scope>NUCLEOTIDE SEQUENCE [LARGE SCALE GENOMIC DNA]</scope>
    <source>
        <strain evidence="9 10">CBS 309.79</strain>
    </source>
</reference>
<dbReference type="PROSITE" id="PS50114">
    <property type="entry name" value="GATA_ZN_FINGER_2"/>
    <property type="match status" value="2"/>
</dbReference>
<dbReference type="InterPro" id="IPR000679">
    <property type="entry name" value="Znf_GATA"/>
</dbReference>
<evidence type="ECO:0000313" key="10">
    <source>
        <dbReference type="Proteomes" id="UP000305067"/>
    </source>
</evidence>
<name>A0A5C3Q301_9AGAR</name>
<dbReference type="GO" id="GO:0008270">
    <property type="term" value="F:zinc ion binding"/>
    <property type="evidence" value="ECO:0007669"/>
    <property type="project" value="UniProtKB-KW"/>
</dbReference>
<dbReference type="SUPFAM" id="SSF57716">
    <property type="entry name" value="Glucocorticoid receptor-like (DNA-binding domain)"/>
    <property type="match status" value="2"/>
</dbReference>
<dbReference type="GO" id="GO:0045165">
    <property type="term" value="P:cell fate commitment"/>
    <property type="evidence" value="ECO:0007669"/>
    <property type="project" value="TreeGrafter"/>
</dbReference>
<evidence type="ECO:0000256" key="1">
    <source>
        <dbReference type="ARBA" id="ARBA00004123"/>
    </source>
</evidence>
<evidence type="ECO:0000256" key="4">
    <source>
        <dbReference type="ARBA" id="ARBA00022833"/>
    </source>
</evidence>
<sequence>MLFRIELPVPPAPQPRSTHPQPNVFPPAYISTYGGGSALSHPYFSYTIDQNTQQIHNTYSLNIPTHSVDLPPPLHVMPSYSRAHEQAFQHDFSPLTPIHSPYIPLACHSNTPSKPENSALAYKLLESYAPTSPSQPSPLSIPTSPSGTSCAPSFAPTPSLPTPPPSSTSSPQALPTSLPSHPASRSSPSVHTLPFRCEPSASTDRQSCTSRSATPLLPTPPLAPQTLPSIDVLLDELTSNEASTPRECSHCKIQNSPLWRRHPETYALLCNACGLYLQANHELRPRRLIDEEEAPPPTSDGKICSHCNTTTTSVWRRGGDGQMLCNACGVYYRLRGRARPLELRADRVKRRVQRSKKEK</sequence>
<dbReference type="InterPro" id="IPR013088">
    <property type="entry name" value="Znf_NHR/GATA"/>
</dbReference>
<dbReference type="AlphaFoldDB" id="A0A5C3Q301"/>
<proteinExistence type="predicted"/>
<accession>A0A5C3Q301</accession>
<evidence type="ECO:0000259" key="8">
    <source>
        <dbReference type="PROSITE" id="PS50114"/>
    </source>
</evidence>
<dbReference type="STRING" id="1884261.A0A5C3Q301"/>
<dbReference type="PROSITE" id="PS00344">
    <property type="entry name" value="GATA_ZN_FINGER_1"/>
    <property type="match status" value="1"/>
</dbReference>
<dbReference type="GO" id="GO:0000981">
    <property type="term" value="F:DNA-binding transcription factor activity, RNA polymerase II-specific"/>
    <property type="evidence" value="ECO:0007669"/>
    <property type="project" value="TreeGrafter"/>
</dbReference>
<keyword evidence="10" id="KW-1185">Reference proteome</keyword>
<keyword evidence="2" id="KW-0479">Metal-binding</keyword>
<feature type="compositionally biased region" description="Low complexity" evidence="7">
    <location>
        <begin position="167"/>
        <end position="180"/>
    </location>
</feature>
<feature type="compositionally biased region" description="Polar residues" evidence="7">
    <location>
        <begin position="131"/>
        <end position="150"/>
    </location>
</feature>
<feature type="region of interest" description="Disordered" evidence="7">
    <location>
        <begin position="1"/>
        <end position="22"/>
    </location>
</feature>
<dbReference type="GO" id="GO:0045944">
    <property type="term" value="P:positive regulation of transcription by RNA polymerase II"/>
    <property type="evidence" value="ECO:0007669"/>
    <property type="project" value="TreeGrafter"/>
</dbReference>
<comment type="subcellular location">
    <subcellularLocation>
        <location evidence="1">Nucleus</location>
    </subcellularLocation>
</comment>
<evidence type="ECO:0000256" key="3">
    <source>
        <dbReference type="ARBA" id="ARBA00022771"/>
    </source>
</evidence>
<feature type="region of interest" description="Disordered" evidence="7">
    <location>
        <begin position="131"/>
        <end position="224"/>
    </location>
</feature>
<dbReference type="GO" id="GO:0000978">
    <property type="term" value="F:RNA polymerase II cis-regulatory region sequence-specific DNA binding"/>
    <property type="evidence" value="ECO:0007669"/>
    <property type="project" value="TreeGrafter"/>
</dbReference>
<dbReference type="PANTHER" id="PTHR10071:SF281">
    <property type="entry name" value="BOX A-BINDING FACTOR-RELATED"/>
    <property type="match status" value="1"/>
</dbReference>
<keyword evidence="3 6" id="KW-0863">Zinc-finger</keyword>
<evidence type="ECO:0000256" key="7">
    <source>
        <dbReference type="SAM" id="MobiDB-lite"/>
    </source>
</evidence>
<feature type="compositionally biased region" description="Polar residues" evidence="7">
    <location>
        <begin position="200"/>
        <end position="212"/>
    </location>
</feature>
<keyword evidence="4" id="KW-0862">Zinc</keyword>
<dbReference type="PRINTS" id="PR00619">
    <property type="entry name" value="GATAZNFINGER"/>
</dbReference>
<dbReference type="PANTHER" id="PTHR10071">
    <property type="entry name" value="TRANSCRIPTION FACTOR GATA FAMILY MEMBER"/>
    <property type="match status" value="1"/>
</dbReference>
<dbReference type="EMBL" id="ML178865">
    <property type="protein sequence ID" value="TFK96201.1"/>
    <property type="molecule type" value="Genomic_DNA"/>
</dbReference>
<dbReference type="SMART" id="SM00401">
    <property type="entry name" value="ZnF_GATA"/>
    <property type="match status" value="2"/>
</dbReference>
<dbReference type="InterPro" id="IPR039355">
    <property type="entry name" value="Transcription_factor_GATA"/>
</dbReference>
<evidence type="ECO:0000256" key="5">
    <source>
        <dbReference type="ARBA" id="ARBA00023242"/>
    </source>
</evidence>
<protein>
    <recommendedName>
        <fullName evidence="8">GATA-type domain-containing protein</fullName>
    </recommendedName>
</protein>
<dbReference type="GO" id="GO:0000122">
    <property type="term" value="P:negative regulation of transcription by RNA polymerase II"/>
    <property type="evidence" value="ECO:0007669"/>
    <property type="project" value="TreeGrafter"/>
</dbReference>
<gene>
    <name evidence="9" type="ORF">BDV98DRAFT_576566</name>
</gene>
<dbReference type="CDD" id="cd00202">
    <property type="entry name" value="ZnF_GATA"/>
    <property type="match status" value="2"/>
</dbReference>
<dbReference type="Gene3D" id="3.30.50.10">
    <property type="entry name" value="Erythroid Transcription Factor GATA-1, subunit A"/>
    <property type="match status" value="2"/>
</dbReference>
<dbReference type="OrthoDB" id="515401at2759"/>